<evidence type="ECO:0000313" key="2">
    <source>
        <dbReference type="Proteomes" id="UP001168821"/>
    </source>
</evidence>
<evidence type="ECO:0000313" key="1">
    <source>
        <dbReference type="EMBL" id="KAJ3665751.1"/>
    </source>
</evidence>
<dbReference type="EMBL" id="JALNTZ010000001">
    <property type="protein sequence ID" value="KAJ3665751.1"/>
    <property type="molecule type" value="Genomic_DNA"/>
</dbReference>
<sequence length="146" mass="16879">MTKCFHDDNPQIRAKSARKIPRFRSQRPFRFSRAKSGDLRTVAAGDRLLLTANKQLPGGKVQNKAVTEALQPKEIRQKANYTLRQLHSIHNYTTMVVRHNKTLICAQIQQNVRIGISVIERGHTRPVQPYPFVRYSKTRTNFTQKP</sequence>
<comment type="caution">
    <text evidence="1">The sequence shown here is derived from an EMBL/GenBank/DDBJ whole genome shotgun (WGS) entry which is preliminary data.</text>
</comment>
<dbReference type="Proteomes" id="UP001168821">
    <property type="component" value="Unassembled WGS sequence"/>
</dbReference>
<gene>
    <name evidence="1" type="ORF">Zmor_001230</name>
</gene>
<organism evidence="1 2">
    <name type="scientific">Zophobas morio</name>
    <dbReference type="NCBI Taxonomy" id="2755281"/>
    <lineage>
        <taxon>Eukaryota</taxon>
        <taxon>Metazoa</taxon>
        <taxon>Ecdysozoa</taxon>
        <taxon>Arthropoda</taxon>
        <taxon>Hexapoda</taxon>
        <taxon>Insecta</taxon>
        <taxon>Pterygota</taxon>
        <taxon>Neoptera</taxon>
        <taxon>Endopterygota</taxon>
        <taxon>Coleoptera</taxon>
        <taxon>Polyphaga</taxon>
        <taxon>Cucujiformia</taxon>
        <taxon>Tenebrionidae</taxon>
        <taxon>Zophobas</taxon>
    </lineage>
</organism>
<protein>
    <submittedName>
        <fullName evidence="1">Uncharacterized protein</fullName>
    </submittedName>
</protein>
<reference evidence="1" key="1">
    <citation type="journal article" date="2023" name="G3 (Bethesda)">
        <title>Whole genome assemblies of Zophobas morio and Tenebrio molitor.</title>
        <authorList>
            <person name="Kaur S."/>
            <person name="Stinson S.A."/>
            <person name="diCenzo G.C."/>
        </authorList>
    </citation>
    <scope>NUCLEOTIDE SEQUENCE</scope>
    <source>
        <strain evidence="1">QUZm001</strain>
    </source>
</reference>
<proteinExistence type="predicted"/>
<keyword evidence="2" id="KW-1185">Reference proteome</keyword>
<name>A0AA38MRR2_9CUCU</name>
<dbReference type="AlphaFoldDB" id="A0AA38MRR2"/>
<accession>A0AA38MRR2</accession>